<dbReference type="STRING" id="1121013.GCA_000426365_00765"/>
<name>A0A091B8R1_9GAMM</name>
<dbReference type="EMBL" id="AWXU01000044">
    <property type="protein sequence ID" value="KFN49013.1"/>
    <property type="molecule type" value="Genomic_DNA"/>
</dbReference>
<evidence type="ECO:0000313" key="5">
    <source>
        <dbReference type="Proteomes" id="UP000029391"/>
    </source>
</evidence>
<keyword evidence="1" id="KW-0812">Transmembrane</keyword>
<evidence type="ECO:0008006" key="6">
    <source>
        <dbReference type="Google" id="ProtNLM"/>
    </source>
</evidence>
<dbReference type="Proteomes" id="UP000029391">
    <property type="component" value="Unassembled WGS sequence"/>
</dbReference>
<dbReference type="SMART" id="SM00044">
    <property type="entry name" value="CYCc"/>
    <property type="match status" value="1"/>
</dbReference>
<dbReference type="InterPro" id="IPR003660">
    <property type="entry name" value="HAMP_dom"/>
</dbReference>
<keyword evidence="1" id="KW-0472">Membrane</keyword>
<dbReference type="Pfam" id="PF00211">
    <property type="entry name" value="Guanylate_cyc"/>
    <property type="match status" value="1"/>
</dbReference>
<dbReference type="AlphaFoldDB" id="A0A091B8R1"/>
<comment type="caution">
    <text evidence="4">The sequence shown here is derived from an EMBL/GenBank/DDBJ whole genome shotgun (WGS) entry which is preliminary data.</text>
</comment>
<dbReference type="SUPFAM" id="SSF55073">
    <property type="entry name" value="Nucleotide cyclase"/>
    <property type="match status" value="1"/>
</dbReference>
<feature type="domain" description="Guanylate cyclase" evidence="2">
    <location>
        <begin position="364"/>
        <end position="502"/>
    </location>
</feature>
<dbReference type="SUPFAM" id="SSF158472">
    <property type="entry name" value="HAMP domain-like"/>
    <property type="match status" value="1"/>
</dbReference>
<reference evidence="4 5" key="1">
    <citation type="submission" date="2013-09" db="EMBL/GenBank/DDBJ databases">
        <title>Genome sequencing of Arenimonas composti.</title>
        <authorList>
            <person name="Chen F."/>
            <person name="Wang G."/>
        </authorList>
    </citation>
    <scope>NUCLEOTIDE SEQUENCE [LARGE SCALE GENOMIC DNA]</scope>
    <source>
        <strain evidence="4 5">TR7-09</strain>
    </source>
</reference>
<dbReference type="GO" id="GO:0016020">
    <property type="term" value="C:membrane"/>
    <property type="evidence" value="ECO:0007669"/>
    <property type="project" value="InterPro"/>
</dbReference>
<protein>
    <recommendedName>
        <fullName evidence="6">HAMP domain-containing protein</fullName>
    </recommendedName>
</protein>
<dbReference type="Gene3D" id="6.10.340.10">
    <property type="match status" value="1"/>
</dbReference>
<dbReference type="CDD" id="cd06225">
    <property type="entry name" value="HAMP"/>
    <property type="match status" value="1"/>
</dbReference>
<dbReference type="Pfam" id="PF00672">
    <property type="entry name" value="HAMP"/>
    <property type="match status" value="1"/>
</dbReference>
<keyword evidence="1" id="KW-1133">Transmembrane helix</keyword>
<dbReference type="CDD" id="cd07302">
    <property type="entry name" value="CHD"/>
    <property type="match status" value="1"/>
</dbReference>
<dbReference type="PANTHER" id="PTHR43081:SF1">
    <property type="entry name" value="ADENYLATE CYCLASE, TERMINAL-DIFFERENTIATION SPECIFIC"/>
    <property type="match status" value="1"/>
</dbReference>
<dbReference type="GO" id="GO:0004016">
    <property type="term" value="F:adenylate cyclase activity"/>
    <property type="evidence" value="ECO:0007669"/>
    <property type="project" value="UniProtKB-ARBA"/>
</dbReference>
<dbReference type="InterPro" id="IPR001054">
    <property type="entry name" value="A/G_cyclase"/>
</dbReference>
<accession>A0A091B8R1</accession>
<dbReference type="InterPro" id="IPR050697">
    <property type="entry name" value="Adenylyl/Guanylyl_Cyclase_3/4"/>
</dbReference>
<evidence type="ECO:0000313" key="4">
    <source>
        <dbReference type="EMBL" id="KFN49013.1"/>
    </source>
</evidence>
<feature type="domain" description="HAMP" evidence="3">
    <location>
        <begin position="279"/>
        <end position="331"/>
    </location>
</feature>
<evidence type="ECO:0000259" key="2">
    <source>
        <dbReference type="PROSITE" id="PS50125"/>
    </source>
</evidence>
<evidence type="ECO:0000259" key="3">
    <source>
        <dbReference type="PROSITE" id="PS50885"/>
    </source>
</evidence>
<feature type="transmembrane region" description="Helical" evidence="1">
    <location>
        <begin position="257"/>
        <end position="277"/>
    </location>
</feature>
<dbReference type="GO" id="GO:0035556">
    <property type="term" value="P:intracellular signal transduction"/>
    <property type="evidence" value="ECO:0007669"/>
    <property type="project" value="InterPro"/>
</dbReference>
<dbReference type="PANTHER" id="PTHR43081">
    <property type="entry name" value="ADENYLATE CYCLASE, TERMINAL-DIFFERENTIATION SPECIFIC-RELATED"/>
    <property type="match status" value="1"/>
</dbReference>
<evidence type="ECO:0000256" key="1">
    <source>
        <dbReference type="SAM" id="Phobius"/>
    </source>
</evidence>
<dbReference type="SMART" id="SM00304">
    <property type="entry name" value="HAMP"/>
    <property type="match status" value="1"/>
</dbReference>
<dbReference type="eggNOG" id="COG2114">
    <property type="taxonomic scope" value="Bacteria"/>
</dbReference>
<dbReference type="RefSeq" id="WP_051239439.1">
    <property type="nucleotide sequence ID" value="NZ_AUFF01000001.1"/>
</dbReference>
<keyword evidence="5" id="KW-1185">Reference proteome</keyword>
<dbReference type="OrthoDB" id="9803824at2"/>
<dbReference type="InterPro" id="IPR029787">
    <property type="entry name" value="Nucleotide_cyclase"/>
</dbReference>
<dbReference type="PROSITE" id="PS50125">
    <property type="entry name" value="GUANYLATE_CYCLASE_2"/>
    <property type="match status" value="1"/>
</dbReference>
<proteinExistence type="predicted"/>
<dbReference type="eggNOG" id="COG5000">
    <property type="taxonomic scope" value="Bacteria"/>
</dbReference>
<organism evidence="4 5">
    <name type="scientific">Arenimonas composti TR7-09 = DSM 18010</name>
    <dbReference type="NCBI Taxonomy" id="1121013"/>
    <lineage>
        <taxon>Bacteria</taxon>
        <taxon>Pseudomonadati</taxon>
        <taxon>Pseudomonadota</taxon>
        <taxon>Gammaproteobacteria</taxon>
        <taxon>Lysobacterales</taxon>
        <taxon>Lysobacteraceae</taxon>
        <taxon>Arenimonas</taxon>
    </lineage>
</organism>
<dbReference type="GO" id="GO:0006171">
    <property type="term" value="P:cAMP biosynthetic process"/>
    <property type="evidence" value="ECO:0007669"/>
    <property type="project" value="TreeGrafter"/>
</dbReference>
<dbReference type="PROSITE" id="PS50885">
    <property type="entry name" value="HAMP"/>
    <property type="match status" value="1"/>
</dbReference>
<gene>
    <name evidence="4" type="ORF">P873_12775</name>
</gene>
<feature type="transmembrane region" description="Helical" evidence="1">
    <location>
        <begin position="26"/>
        <end position="44"/>
    </location>
</feature>
<sequence>MTKLLQSLEATVVDKGKVRRPIGAKIFGATIVLLLMMAAVTWSATVNLHQLSRQLTALSEYYIPLEQTVGEIRASHMSQILMFERFLGEGEPERFAALQAEAQRYAGELLPCDRDTLRAVSRKVREDFPAGPERAAVTYAVQRLCSDDSARQAMALVTTALADPSVAADPAQVQNLSKVQAQLEFIARGRTALHETIERFLAQHDQLDAGARAILKEQLETNRNNVSREAGTLSRLLQGHTVDAARRAQAVERDTLVFNWTATLVAVLLGLAFTLILTRSLVRPIRELLSGAKAVEDGDLDIRVNVHSTDELALLAQSFNFMVSGLKEKEAIKSTFGKYIDPRIVQTLIDEQAAGRVGEKRPMTVYFSDIEGFTAICEELTPDGVVRLLNGYLAEMSEPVLANRGIIDKYIGDSIMAFWGPPFVGEDEHALLACEVALEQLARLQGFRARLPDLTGLRRGLPRFNLRVGIATGEVTAGSIGSDTARSYTVIGDTVNLASRLEAINKEYGTRIILDEHAWSAVRAKMETRELDRIRVAGKAEAARVFELLGRRGEVDATRLQLRNDFELALAAYRQQQWDEAAAGFEACVALADDPASALFLRRIAHLRAQDPGPRWDGVWQFVSK</sequence>
<dbReference type="Gene3D" id="3.30.70.1230">
    <property type="entry name" value="Nucleotide cyclase"/>
    <property type="match status" value="1"/>
</dbReference>